<feature type="chain" id="PRO_5045142242" evidence="2">
    <location>
        <begin position="20"/>
        <end position="148"/>
    </location>
</feature>
<proteinExistence type="predicted"/>
<gene>
    <name evidence="4" type="ORF">ACFPQA_04120</name>
</gene>
<dbReference type="Pfam" id="PF13511">
    <property type="entry name" value="DUF4124"/>
    <property type="match status" value="1"/>
</dbReference>
<evidence type="ECO:0000259" key="3">
    <source>
        <dbReference type="Pfam" id="PF13511"/>
    </source>
</evidence>
<feature type="domain" description="DUF4124" evidence="3">
    <location>
        <begin position="12"/>
        <end position="50"/>
    </location>
</feature>
<evidence type="ECO:0000256" key="2">
    <source>
        <dbReference type="SAM" id="SignalP"/>
    </source>
</evidence>
<dbReference type="InterPro" id="IPR025392">
    <property type="entry name" value="DUF4124"/>
</dbReference>
<dbReference type="EMBL" id="JBHSNL010000001">
    <property type="protein sequence ID" value="MFC5544222.1"/>
    <property type="molecule type" value="Genomic_DNA"/>
</dbReference>
<comment type="caution">
    <text evidence="4">The sequence shown here is derived from an EMBL/GenBank/DDBJ whole genome shotgun (WGS) entry which is preliminary data.</text>
</comment>
<keyword evidence="2" id="KW-0732">Signal</keyword>
<reference evidence="5" key="1">
    <citation type="journal article" date="2019" name="Int. J. Syst. Evol. Microbiol.">
        <title>The Global Catalogue of Microorganisms (GCM) 10K type strain sequencing project: providing services to taxonomists for standard genome sequencing and annotation.</title>
        <authorList>
            <consortium name="The Broad Institute Genomics Platform"/>
            <consortium name="The Broad Institute Genome Sequencing Center for Infectious Disease"/>
            <person name="Wu L."/>
            <person name="Ma J."/>
        </authorList>
    </citation>
    <scope>NUCLEOTIDE SEQUENCE [LARGE SCALE GENOMIC DNA]</scope>
    <source>
        <strain evidence="5">CGMCC 4.1799</strain>
    </source>
</reference>
<feature type="signal peptide" evidence="2">
    <location>
        <begin position="1"/>
        <end position="19"/>
    </location>
</feature>
<feature type="coiled-coil region" evidence="1">
    <location>
        <begin position="68"/>
        <end position="144"/>
    </location>
</feature>
<evidence type="ECO:0000256" key="1">
    <source>
        <dbReference type="SAM" id="Coils"/>
    </source>
</evidence>
<keyword evidence="1" id="KW-0175">Coiled coil</keyword>
<evidence type="ECO:0000313" key="5">
    <source>
        <dbReference type="Proteomes" id="UP001596055"/>
    </source>
</evidence>
<protein>
    <submittedName>
        <fullName evidence="4">DUF4124 domain-containing protein</fullName>
    </submittedName>
</protein>
<organism evidence="4 5">
    <name type="scientific">Marinobacter koreensis</name>
    <dbReference type="NCBI Taxonomy" id="335974"/>
    <lineage>
        <taxon>Bacteria</taxon>
        <taxon>Pseudomonadati</taxon>
        <taxon>Pseudomonadota</taxon>
        <taxon>Gammaproteobacteria</taxon>
        <taxon>Pseudomonadales</taxon>
        <taxon>Marinobacteraceae</taxon>
        <taxon>Marinobacter</taxon>
    </lineage>
</organism>
<dbReference type="RefSeq" id="WP_248154979.1">
    <property type="nucleotide sequence ID" value="NZ_JAKZAJ010000001.1"/>
</dbReference>
<evidence type="ECO:0000313" key="4">
    <source>
        <dbReference type="EMBL" id="MFC5544222.1"/>
    </source>
</evidence>
<dbReference type="Proteomes" id="UP001596055">
    <property type="component" value="Unassembled WGS sequence"/>
</dbReference>
<name>A0ABW0RMQ8_9GAMM</name>
<keyword evidence="5" id="KW-1185">Reference proteome</keyword>
<accession>A0ABW0RMQ8</accession>
<sequence>MLKRTVLSIAIIIPTIAQAAVYQCKVNGQTVFSDHPCGSDAKEIEVNAPPINGGTSMQTEAGDKFVKSRELDREIKRLERKKEELRDAMDQALVRWQRQKRRANNNLAGATWEQSLAQEAEVLRERYQSEIDDVDRQLEKVREERANL</sequence>